<reference evidence="1 2" key="1">
    <citation type="journal article" date="2016" name="Genome Announc.">
        <title>First Complete Genome Sequence of a Subdivision 6 Acidobacterium Strain.</title>
        <authorList>
            <person name="Huang S."/>
            <person name="Vieira S."/>
            <person name="Bunk B."/>
            <person name="Riedel T."/>
            <person name="Sproer C."/>
            <person name="Overmann J."/>
        </authorList>
    </citation>
    <scope>NUCLEOTIDE SEQUENCE [LARGE SCALE GENOMIC DNA]</scope>
    <source>
        <strain evidence="2">DSM 100886 HEG_-6_39</strain>
    </source>
</reference>
<proteinExistence type="predicted"/>
<dbReference type="OrthoDB" id="1488494at2"/>
<accession>A0A143PLG4</accession>
<gene>
    <name evidence="1" type="ORF">LuPra_02249</name>
</gene>
<dbReference type="KEGG" id="abac:LuPra_02249"/>
<dbReference type="EMBL" id="CP015136">
    <property type="protein sequence ID" value="AMY09040.1"/>
    <property type="molecule type" value="Genomic_DNA"/>
</dbReference>
<sequence>MPTELKLTDAENLRVLLSDKTVCDPSVGPALGEVTLDAGQTFAGDVLSVNVQGALGLFAFNSSDDIDEDGIVGLPRDAAPVDKLPPQVELRPGKAFLKYRASAGIKARVAGETLERLGFDIDSRFALVLAHYRLHTCAETVRQAALADIKALRTSLKLDDVLALPRGEALSQQVVGRLSVAVELSWSDVFTGGIGPLSRLAGAGVSVLVKVGAAASLKATVSVTDEFLLVFSRPEATRWRVGLQKARTRAAAVGIDLGLTVAFADGELAETVLMAALEGVVGQPLAVVEAAIAKGSLEQLSAAERKVVEFLIDRFGLSRTTDVLKRIAERIAAARQAVKDAVRAVATAKIALAFGYEYRRMRQDVTIAQCLLDEAGLTTHHGDLVRGRIGPLLQDAARNTAGVALEHYLYQKTVRSEQSWGFSLSIGKWLALGGTDRKSLTMVERRTSTDAVQRAYLGTRGYRHEGDSRDQWSADLAVSMPGYAVGAEPLVSEFDTGLALSWFEPAKKLDRDTLAAWLDLAVLWGATSSGDLTEWQERLGGVVKKKCSLVAQVTFPHQAFSIMRPLVAGADASALGPALGAAMPWMDQRGRRSVGERRALYGPLWAHYLSDPDHARRSGRDFAPAARTHLEQHGFGELAAMERLYEITLTRPHDGRIFCGLIDLNPRTLQQCHDFLNAARRFHNDTVSAVPERGVVARAFEGMEEFWAQAHHVRSIGRFLLDLAASTAVLTHVTRAVSITVGDGDSAEVVVIAS</sequence>
<dbReference type="AlphaFoldDB" id="A0A143PLG4"/>
<name>A0A143PLG4_LUTPR</name>
<keyword evidence="2" id="KW-1185">Reference proteome</keyword>
<dbReference type="STRING" id="1855912.LuPra_02249"/>
<reference evidence="2" key="2">
    <citation type="submission" date="2016-04" db="EMBL/GenBank/DDBJ databases">
        <title>First Complete Genome Sequence of a Subdivision 6 Acidobacterium.</title>
        <authorList>
            <person name="Huang S."/>
            <person name="Vieira S."/>
            <person name="Bunk B."/>
            <person name="Riedel T."/>
            <person name="Sproeer C."/>
            <person name="Overmann J."/>
        </authorList>
    </citation>
    <scope>NUCLEOTIDE SEQUENCE [LARGE SCALE GENOMIC DNA]</scope>
    <source>
        <strain evidence="2">DSM 100886 HEG_-6_39</strain>
    </source>
</reference>
<organism evidence="1 2">
    <name type="scientific">Luteitalea pratensis</name>
    <dbReference type="NCBI Taxonomy" id="1855912"/>
    <lineage>
        <taxon>Bacteria</taxon>
        <taxon>Pseudomonadati</taxon>
        <taxon>Acidobacteriota</taxon>
        <taxon>Vicinamibacteria</taxon>
        <taxon>Vicinamibacterales</taxon>
        <taxon>Vicinamibacteraceae</taxon>
        <taxon>Luteitalea</taxon>
    </lineage>
</organism>
<dbReference type="RefSeq" id="WP_110170821.1">
    <property type="nucleotide sequence ID" value="NZ_CP015136.1"/>
</dbReference>
<dbReference type="Proteomes" id="UP000076079">
    <property type="component" value="Chromosome"/>
</dbReference>
<protein>
    <submittedName>
        <fullName evidence="1">Uncharacterized protein</fullName>
    </submittedName>
</protein>
<evidence type="ECO:0000313" key="1">
    <source>
        <dbReference type="EMBL" id="AMY09040.1"/>
    </source>
</evidence>
<evidence type="ECO:0000313" key="2">
    <source>
        <dbReference type="Proteomes" id="UP000076079"/>
    </source>
</evidence>